<dbReference type="Proteomes" id="UP000228535">
    <property type="component" value="Unassembled WGS sequence"/>
</dbReference>
<organism evidence="2 3">
    <name type="scientific">Hymenobacter chitinivorans DSM 11115</name>
    <dbReference type="NCBI Taxonomy" id="1121954"/>
    <lineage>
        <taxon>Bacteria</taxon>
        <taxon>Pseudomonadati</taxon>
        <taxon>Bacteroidota</taxon>
        <taxon>Cytophagia</taxon>
        <taxon>Cytophagales</taxon>
        <taxon>Hymenobacteraceae</taxon>
        <taxon>Hymenobacter</taxon>
    </lineage>
</organism>
<dbReference type="CDD" id="cd00090">
    <property type="entry name" value="HTH_ARSR"/>
    <property type="match status" value="1"/>
</dbReference>
<dbReference type="AlphaFoldDB" id="A0A2M9BAP2"/>
<dbReference type="OrthoDB" id="9800369at2"/>
<dbReference type="InterPro" id="IPR036388">
    <property type="entry name" value="WH-like_DNA-bd_sf"/>
</dbReference>
<dbReference type="RefSeq" id="WP_100337612.1">
    <property type="nucleotide sequence ID" value="NZ_PGFA01000002.1"/>
</dbReference>
<dbReference type="InterPro" id="IPR036390">
    <property type="entry name" value="WH_DNA-bd_sf"/>
</dbReference>
<keyword evidence="3" id="KW-1185">Reference proteome</keyword>
<proteinExistence type="predicted"/>
<protein>
    <submittedName>
        <fullName evidence="2">Winged helix DNA-binding protein</fullName>
    </submittedName>
</protein>
<dbReference type="GO" id="GO:0003677">
    <property type="term" value="F:DNA binding"/>
    <property type="evidence" value="ECO:0007669"/>
    <property type="project" value="UniProtKB-KW"/>
</dbReference>
<dbReference type="InterPro" id="IPR027395">
    <property type="entry name" value="WH_DNA-bd_dom"/>
</dbReference>
<evidence type="ECO:0000313" key="3">
    <source>
        <dbReference type="Proteomes" id="UP000228535"/>
    </source>
</evidence>
<dbReference type="EMBL" id="PGFA01000002">
    <property type="protein sequence ID" value="PJJ55020.1"/>
    <property type="molecule type" value="Genomic_DNA"/>
</dbReference>
<sequence>MKHLIHTLNKAFDNRVRLGVMAVLMANESVSFNELKDALDLTDGNLASHVSALEKAGYVLVNKQFVGKKPNTTYQASAEGKTAFQDHLTALEKLLRGSA</sequence>
<dbReference type="PANTHER" id="PTHR37318:SF1">
    <property type="entry name" value="BSL7504 PROTEIN"/>
    <property type="match status" value="1"/>
</dbReference>
<dbReference type="PANTHER" id="PTHR37318">
    <property type="entry name" value="BSL7504 PROTEIN"/>
    <property type="match status" value="1"/>
</dbReference>
<dbReference type="InterPro" id="IPR011991">
    <property type="entry name" value="ArsR-like_HTH"/>
</dbReference>
<name>A0A2M9BAP2_9BACT</name>
<dbReference type="SUPFAM" id="SSF46785">
    <property type="entry name" value="Winged helix' DNA-binding domain"/>
    <property type="match status" value="1"/>
</dbReference>
<dbReference type="Gene3D" id="1.10.10.10">
    <property type="entry name" value="Winged helix-like DNA-binding domain superfamily/Winged helix DNA-binding domain"/>
    <property type="match status" value="1"/>
</dbReference>
<dbReference type="GO" id="GO:0006355">
    <property type="term" value="P:regulation of DNA-templated transcription"/>
    <property type="evidence" value="ECO:0007669"/>
    <property type="project" value="UniProtKB-ARBA"/>
</dbReference>
<evidence type="ECO:0000313" key="2">
    <source>
        <dbReference type="EMBL" id="PJJ55020.1"/>
    </source>
</evidence>
<gene>
    <name evidence="2" type="ORF">CLV45_3369</name>
</gene>
<dbReference type="Pfam" id="PF13601">
    <property type="entry name" value="HTH_34"/>
    <property type="match status" value="1"/>
</dbReference>
<keyword evidence="2" id="KW-0238">DNA-binding</keyword>
<evidence type="ECO:0000259" key="1">
    <source>
        <dbReference type="Pfam" id="PF13601"/>
    </source>
</evidence>
<feature type="domain" description="Winged helix DNA-binding" evidence="1">
    <location>
        <begin position="16"/>
        <end position="95"/>
    </location>
</feature>
<reference evidence="2 3" key="1">
    <citation type="submission" date="2017-11" db="EMBL/GenBank/DDBJ databases">
        <title>Genomic Encyclopedia of Archaeal and Bacterial Type Strains, Phase II (KMG-II): From Individual Species to Whole Genera.</title>
        <authorList>
            <person name="Goeker M."/>
        </authorList>
    </citation>
    <scope>NUCLEOTIDE SEQUENCE [LARGE SCALE GENOMIC DNA]</scope>
    <source>
        <strain evidence="2 3">DSM 11115</strain>
    </source>
</reference>
<comment type="caution">
    <text evidence="2">The sequence shown here is derived from an EMBL/GenBank/DDBJ whole genome shotgun (WGS) entry which is preliminary data.</text>
</comment>
<accession>A0A2M9BAP2</accession>